<evidence type="ECO:0000313" key="2">
    <source>
        <dbReference type="Proteomes" id="UP000228809"/>
    </source>
</evidence>
<reference evidence="2" key="1">
    <citation type="submission" date="2017-09" db="EMBL/GenBank/DDBJ databases">
        <title>Depth-based differentiation of microbial function through sediment-hosted aquifers and enrichment of novel symbionts in the deep terrestrial subsurface.</title>
        <authorList>
            <person name="Probst A.J."/>
            <person name="Ladd B."/>
            <person name="Jarett J.K."/>
            <person name="Geller-Mcgrath D.E."/>
            <person name="Sieber C.M.K."/>
            <person name="Emerson J.B."/>
            <person name="Anantharaman K."/>
            <person name="Thomas B.C."/>
            <person name="Malmstrom R."/>
            <person name="Stieglmeier M."/>
            <person name="Klingl A."/>
            <person name="Woyke T."/>
            <person name="Ryan C.M."/>
            <person name="Banfield J.F."/>
        </authorList>
    </citation>
    <scope>NUCLEOTIDE SEQUENCE [LARGE SCALE GENOMIC DNA]</scope>
</reference>
<dbReference type="EMBL" id="PFBJ01000004">
    <property type="protein sequence ID" value="PIT91347.1"/>
    <property type="molecule type" value="Genomic_DNA"/>
</dbReference>
<dbReference type="PROSITE" id="PS51318">
    <property type="entry name" value="TAT"/>
    <property type="match status" value="1"/>
</dbReference>
<evidence type="ECO:0000313" key="1">
    <source>
        <dbReference type="EMBL" id="PIT91347.1"/>
    </source>
</evidence>
<proteinExistence type="predicted"/>
<gene>
    <name evidence="1" type="ORF">COU17_00960</name>
</gene>
<comment type="caution">
    <text evidence="1">The sequence shown here is derived from an EMBL/GenBank/DDBJ whole genome shotgun (WGS) entry which is preliminary data.</text>
</comment>
<protein>
    <submittedName>
        <fullName evidence="1">Uncharacterized protein</fullName>
    </submittedName>
</protein>
<dbReference type="InterPro" id="IPR006311">
    <property type="entry name" value="TAT_signal"/>
</dbReference>
<dbReference type="AlphaFoldDB" id="A0A2M6WEX4"/>
<name>A0A2M6WEX4_9BACT</name>
<accession>A0A2M6WEX4</accession>
<organism evidence="1 2">
    <name type="scientific">Candidatus Kaiserbacteria bacterium CG10_big_fil_rev_8_21_14_0_10_49_17</name>
    <dbReference type="NCBI Taxonomy" id="1974609"/>
    <lineage>
        <taxon>Bacteria</taxon>
        <taxon>Candidatus Kaiseribacteriota</taxon>
    </lineage>
</organism>
<dbReference type="Proteomes" id="UP000228809">
    <property type="component" value="Unassembled WGS sequence"/>
</dbReference>
<sequence length="313" mass="35575">MSADTTRREFLFAGASALALSSLPITSTSAEAFSWQRYGSDPFAKSYEEAVARLPSVVAGPFVRVGMPARVGRQFLQMVRAGHGRTMQYAPGVTLKVMMSGSGARYNVRTAWRPDFRANAEVWEVYDGSRTWRLVLFLEGRYGNSSRARLNACFNWSLEIVPAGCFDFYIEAYDTDNTYLTKPVVFTWNFWRPMMSKRELTRSRCLASWDRNHVRKSRPRFECHPCVPNWNYGGRGKPDIIVESTVVAGGFLSVPRALIGSRTELLICSYYEHFNRPNTMAGYGVSLMPSAEFQKYLSQGRNPRTRPIQFRKA</sequence>